<dbReference type="InterPro" id="IPR050683">
    <property type="entry name" value="Bact_Polysacc_Export_ATP-bd"/>
</dbReference>
<dbReference type="EMBL" id="SJSL01000003">
    <property type="protein sequence ID" value="TCD00419.1"/>
    <property type="molecule type" value="Genomic_DNA"/>
</dbReference>
<dbReference type="GO" id="GO:0140359">
    <property type="term" value="F:ABC-type transporter activity"/>
    <property type="evidence" value="ECO:0007669"/>
    <property type="project" value="InterPro"/>
</dbReference>
<evidence type="ECO:0000256" key="3">
    <source>
        <dbReference type="ARBA" id="ARBA00022741"/>
    </source>
</evidence>
<reference evidence="6 7" key="1">
    <citation type="submission" date="2019-02" db="EMBL/GenBank/DDBJ databases">
        <title>Pedobacter sp. RP-1-14 sp. nov., isolated from Arctic soil.</title>
        <authorList>
            <person name="Dahal R.H."/>
        </authorList>
    </citation>
    <scope>NUCLEOTIDE SEQUENCE [LARGE SCALE GENOMIC DNA]</scope>
    <source>
        <strain evidence="6 7">RP-1-14</strain>
    </source>
</reference>
<dbReference type="InterPro" id="IPR003593">
    <property type="entry name" value="AAA+_ATPase"/>
</dbReference>
<evidence type="ECO:0000256" key="2">
    <source>
        <dbReference type="ARBA" id="ARBA00022448"/>
    </source>
</evidence>
<dbReference type="InterPro" id="IPR027417">
    <property type="entry name" value="P-loop_NTPase"/>
</dbReference>
<dbReference type="PANTHER" id="PTHR46743">
    <property type="entry name" value="TEICHOIC ACIDS EXPORT ATP-BINDING PROTEIN TAGH"/>
    <property type="match status" value="1"/>
</dbReference>
<dbReference type="CDD" id="cd10147">
    <property type="entry name" value="Wzt_C-like"/>
    <property type="match status" value="1"/>
</dbReference>
<name>A0A4R0NJM4_9SPHI</name>
<dbReference type="PANTHER" id="PTHR46743:SF2">
    <property type="entry name" value="TEICHOIC ACIDS EXPORT ATP-BINDING PROTEIN TAGH"/>
    <property type="match status" value="1"/>
</dbReference>
<dbReference type="GO" id="GO:0016020">
    <property type="term" value="C:membrane"/>
    <property type="evidence" value="ECO:0007669"/>
    <property type="project" value="InterPro"/>
</dbReference>
<accession>A0A4R0NJM4</accession>
<evidence type="ECO:0000313" key="6">
    <source>
        <dbReference type="EMBL" id="TCD00419.1"/>
    </source>
</evidence>
<dbReference type="OrthoDB" id="9785229at2"/>
<keyword evidence="4 6" id="KW-0067">ATP-binding</keyword>
<organism evidence="6 7">
    <name type="scientific">Pedobacter psychroterrae</name>
    <dbReference type="NCBI Taxonomy" id="2530453"/>
    <lineage>
        <taxon>Bacteria</taxon>
        <taxon>Pseudomonadati</taxon>
        <taxon>Bacteroidota</taxon>
        <taxon>Sphingobacteriia</taxon>
        <taxon>Sphingobacteriales</taxon>
        <taxon>Sphingobacteriaceae</taxon>
        <taxon>Pedobacter</taxon>
    </lineage>
</organism>
<dbReference type="RefSeq" id="WP_131596768.1">
    <property type="nucleotide sequence ID" value="NZ_SJSL01000003.1"/>
</dbReference>
<evidence type="ECO:0000256" key="1">
    <source>
        <dbReference type="ARBA" id="ARBA00005417"/>
    </source>
</evidence>
<proteinExistence type="inferred from homology"/>
<dbReference type="GO" id="GO:0016887">
    <property type="term" value="F:ATP hydrolysis activity"/>
    <property type="evidence" value="ECO:0007669"/>
    <property type="project" value="InterPro"/>
</dbReference>
<keyword evidence="2" id="KW-0813">Transport</keyword>
<feature type="domain" description="ABC transporter" evidence="5">
    <location>
        <begin position="34"/>
        <end position="256"/>
    </location>
</feature>
<dbReference type="PROSITE" id="PS50893">
    <property type="entry name" value="ABC_TRANSPORTER_2"/>
    <property type="match status" value="1"/>
</dbReference>
<dbReference type="InterPro" id="IPR029439">
    <property type="entry name" value="Wzt_C"/>
</dbReference>
<dbReference type="InterPro" id="IPR015860">
    <property type="entry name" value="ABC_transpr_TagH-like"/>
</dbReference>
<evidence type="ECO:0000256" key="4">
    <source>
        <dbReference type="ARBA" id="ARBA00022840"/>
    </source>
</evidence>
<keyword evidence="3" id="KW-0547">Nucleotide-binding</keyword>
<dbReference type="Proteomes" id="UP000293347">
    <property type="component" value="Unassembled WGS sequence"/>
</dbReference>
<dbReference type="GO" id="GO:0005524">
    <property type="term" value="F:ATP binding"/>
    <property type="evidence" value="ECO:0007669"/>
    <property type="project" value="UniProtKB-KW"/>
</dbReference>
<comment type="similarity">
    <text evidence="1">Belongs to the ABC transporter superfamily.</text>
</comment>
<gene>
    <name evidence="6" type="ORF">EZ437_14435</name>
</gene>
<keyword evidence="7" id="KW-1185">Reference proteome</keyword>
<dbReference type="Gene3D" id="3.40.50.300">
    <property type="entry name" value="P-loop containing nucleotide triphosphate hydrolases"/>
    <property type="match status" value="1"/>
</dbReference>
<dbReference type="InterPro" id="IPR003439">
    <property type="entry name" value="ABC_transporter-like_ATP-bd"/>
</dbReference>
<evidence type="ECO:0000259" key="5">
    <source>
        <dbReference type="PROSITE" id="PS50893"/>
    </source>
</evidence>
<dbReference type="SMART" id="SM00382">
    <property type="entry name" value="AAA"/>
    <property type="match status" value="1"/>
</dbReference>
<sequence>MRELVLKAENISKYYRLGLIGSSSLKQDLQNLFVKSRDGLTVEDPQHIWALKDVDFELHAGEVIGIVGRNGSGKSTLLKILSRIARPTTGSVRWKGKISSLLEIGTGFHAELTGRENIFLNGQILGLSNAEVKTRFDEIVAFSGIERFLDTPVKRYSSGMYVRLAFSVAAHLRSDILIIDEVLAVGDIEFQLKCIAKMKEISRLDGKAILFVSHDMQTIRNLCTTGIYLEKGRIKLIGDPPKAIAGYLNLDTQLSKHTYSSPHEAPGNSYIKIKRAELENSTIIHFEFWYTAEGNENLSIGIMLYNDLGQCVFDLASAPTRMENGLIKGACTLPENFLNEGQYVLSIAFIGDQSKLLFDFADCLNFNVQDNGKNLRWYGKRVGIVRPEFPIQLLNIDRDGAI</sequence>
<dbReference type="CDD" id="cd03220">
    <property type="entry name" value="ABC_KpsT_Wzt"/>
    <property type="match status" value="1"/>
</dbReference>
<dbReference type="AlphaFoldDB" id="A0A4R0NJM4"/>
<dbReference type="SUPFAM" id="SSF52540">
    <property type="entry name" value="P-loop containing nucleoside triphosphate hydrolases"/>
    <property type="match status" value="1"/>
</dbReference>
<protein>
    <submittedName>
        <fullName evidence="6">ABC transporter ATP-binding protein</fullName>
    </submittedName>
</protein>
<dbReference type="Pfam" id="PF00005">
    <property type="entry name" value="ABC_tran"/>
    <property type="match status" value="1"/>
</dbReference>
<evidence type="ECO:0000313" key="7">
    <source>
        <dbReference type="Proteomes" id="UP000293347"/>
    </source>
</evidence>
<comment type="caution">
    <text evidence="6">The sequence shown here is derived from an EMBL/GenBank/DDBJ whole genome shotgun (WGS) entry which is preliminary data.</text>
</comment>